<reference evidence="2 4" key="1">
    <citation type="submission" date="2015-02" db="EMBL/GenBank/DDBJ databases">
        <authorList>
            <person name="Chooi Y.-H."/>
        </authorList>
    </citation>
    <scope>NUCLEOTIDE SEQUENCE [LARGE SCALE GENOMIC DNA]</scope>
    <source>
        <strain evidence="2">E3</strain>
    </source>
</reference>
<reference evidence="3 5" key="2">
    <citation type="submission" date="2018-03" db="EMBL/GenBank/DDBJ databases">
        <authorList>
            <person name="Fogelqvist J."/>
        </authorList>
    </citation>
    <scope>NUCLEOTIDE SEQUENCE [LARGE SCALE GENOMIC DNA]</scope>
</reference>
<accession>A0A0G4IVB8</accession>
<dbReference type="Pfam" id="PF13410">
    <property type="entry name" value="GST_C_2"/>
    <property type="match status" value="1"/>
</dbReference>
<evidence type="ECO:0000313" key="2">
    <source>
        <dbReference type="EMBL" id="CEO99152.1"/>
    </source>
</evidence>
<dbReference type="OMA" id="YQLFVSY"/>
<keyword evidence="4" id="KW-1185">Reference proteome</keyword>
<organism evidence="2 4">
    <name type="scientific">Plasmodiophora brassicae</name>
    <name type="common">Clubroot disease agent</name>
    <dbReference type="NCBI Taxonomy" id="37360"/>
    <lineage>
        <taxon>Eukaryota</taxon>
        <taxon>Sar</taxon>
        <taxon>Rhizaria</taxon>
        <taxon>Endomyxa</taxon>
        <taxon>Phytomyxea</taxon>
        <taxon>Plasmodiophorida</taxon>
        <taxon>Plasmodiophoridae</taxon>
        <taxon>Plasmodiophora</taxon>
    </lineage>
</organism>
<dbReference type="Gene3D" id="1.20.1050.10">
    <property type="match status" value="1"/>
</dbReference>
<dbReference type="GO" id="GO:0004364">
    <property type="term" value="F:glutathione transferase activity"/>
    <property type="evidence" value="ECO:0007669"/>
    <property type="project" value="InterPro"/>
</dbReference>
<dbReference type="InterPro" id="IPR010987">
    <property type="entry name" value="Glutathione-S-Trfase_C-like"/>
</dbReference>
<geneLocation type="mitochondrion" evidence="3"/>
<dbReference type="STRING" id="37360.A0A0G4IVB8"/>
<dbReference type="EMBL" id="CDSF01000090">
    <property type="protein sequence ID" value="CEO99152.1"/>
    <property type="molecule type" value="Genomic_DNA"/>
</dbReference>
<dbReference type="AlphaFoldDB" id="A0A0G4IVB8"/>
<evidence type="ECO:0000259" key="1">
    <source>
        <dbReference type="PROSITE" id="PS50405"/>
    </source>
</evidence>
<proteinExistence type="predicted"/>
<dbReference type="SUPFAM" id="SSF47616">
    <property type="entry name" value="GST C-terminal domain-like"/>
    <property type="match status" value="1"/>
</dbReference>
<dbReference type="GO" id="GO:0005737">
    <property type="term" value="C:cytoplasm"/>
    <property type="evidence" value="ECO:0007669"/>
    <property type="project" value="TreeGrafter"/>
</dbReference>
<keyword evidence="3" id="KW-0496">Mitochondrion</keyword>
<dbReference type="InterPro" id="IPR036282">
    <property type="entry name" value="Glutathione-S-Trfase_C_sf"/>
</dbReference>
<name>A0A0G4IVB8_PLABS</name>
<feature type="domain" description="GST C-terminal" evidence="1">
    <location>
        <begin position="162"/>
        <end position="293"/>
    </location>
</feature>
<dbReference type="PANTHER" id="PTHR32419">
    <property type="entry name" value="GLUTATHIONYL-HYDROQUINONE REDUCTASE"/>
    <property type="match status" value="1"/>
</dbReference>
<evidence type="ECO:0000313" key="5">
    <source>
        <dbReference type="Proteomes" id="UP000290189"/>
    </source>
</evidence>
<dbReference type="Proteomes" id="UP000290189">
    <property type="component" value="Unassembled WGS sequence"/>
</dbReference>
<dbReference type="Gene3D" id="3.40.30.10">
    <property type="entry name" value="Glutaredoxin"/>
    <property type="match status" value="1"/>
</dbReference>
<dbReference type="EMBL" id="OVEO01000007">
    <property type="protein sequence ID" value="SPQ97166.1"/>
    <property type="molecule type" value="Genomic_DNA"/>
</dbReference>
<dbReference type="PANTHER" id="PTHR32419:SF6">
    <property type="entry name" value="GLUTATHIONE S-TRANSFERASE OMEGA-LIKE 1-RELATED"/>
    <property type="match status" value="1"/>
</dbReference>
<dbReference type="Proteomes" id="UP000039324">
    <property type="component" value="Unassembled WGS sequence"/>
</dbReference>
<dbReference type="OrthoDB" id="2309723at2759"/>
<dbReference type="InterPro" id="IPR016639">
    <property type="entry name" value="GST_Omega/GSH"/>
</dbReference>
<sequence length="328" mass="36525">MAAMPATLEERSAQYHAWLETAPFARGTGRLEGHVVGGRSFRPGRYLLLAAAACPESHQALIVHKLKRLDGIVPVVLANTELTANGWTFPDGSPLPTPSLNDLYDRSMGAEGPYRGLMTLPALYDSQLKKIVNNHPVLILNMLARDFDFLLDDEARRASCADLCPRSMPMQCEAMLARLNRDVLSAIYAAGFAVNQDVYDRRVAELFQHLEQLEQALSKSRFLLGPDLTLPDIALFTILLRFELVYYSLFKCNLRPLSFFPKLTDLAKHVYQTEGVPGTVDCDVIKAHYYRSFASMNPSMVVAAGPDMAWLEAPCAATQLEHSPRRLD</sequence>
<evidence type="ECO:0000313" key="4">
    <source>
        <dbReference type="Proteomes" id="UP000039324"/>
    </source>
</evidence>
<gene>
    <name evidence="2" type="ORF">PBRA_001057</name>
    <name evidence="3" type="ORF">PLBR_LOCUS4381</name>
</gene>
<evidence type="ECO:0000313" key="3">
    <source>
        <dbReference type="EMBL" id="SPQ97166.1"/>
    </source>
</evidence>
<protein>
    <recommendedName>
        <fullName evidence="1">GST C-terminal domain-containing protein</fullName>
    </recommendedName>
</protein>
<dbReference type="PROSITE" id="PS50405">
    <property type="entry name" value="GST_CTER"/>
    <property type="match status" value="1"/>
</dbReference>